<comment type="caution">
    <text evidence="2">The sequence shown here is derived from an EMBL/GenBank/DDBJ whole genome shotgun (WGS) entry which is preliminary data.</text>
</comment>
<evidence type="ECO:0000313" key="3">
    <source>
        <dbReference type="Proteomes" id="UP000293952"/>
    </source>
</evidence>
<name>A0A4Q4KP96_9FLAO</name>
<keyword evidence="3" id="KW-1185">Reference proteome</keyword>
<evidence type="ECO:0000313" key="2">
    <source>
        <dbReference type="EMBL" id="RYM34820.1"/>
    </source>
</evidence>
<proteinExistence type="predicted"/>
<dbReference type="RefSeq" id="WP_130092828.1">
    <property type="nucleotide sequence ID" value="NZ_SETE01000002.1"/>
</dbReference>
<evidence type="ECO:0000256" key="1">
    <source>
        <dbReference type="SAM" id="Phobius"/>
    </source>
</evidence>
<sequence length="77" mass="8650">MSRYLEIGEVIETIPNHLKIVKAPSVGSVLNIETNVISDNPPENKFNWILIIGIAACGLIIYYNIKKHEDISTRNKS</sequence>
<organism evidence="2 3">
    <name type="scientific">Brumimicrobium glaciale</name>
    <dbReference type="NCBI Taxonomy" id="200475"/>
    <lineage>
        <taxon>Bacteria</taxon>
        <taxon>Pseudomonadati</taxon>
        <taxon>Bacteroidota</taxon>
        <taxon>Flavobacteriia</taxon>
        <taxon>Flavobacteriales</taxon>
        <taxon>Crocinitomicaceae</taxon>
        <taxon>Brumimicrobium</taxon>
    </lineage>
</organism>
<keyword evidence="1" id="KW-0472">Membrane</keyword>
<reference evidence="2 3" key="1">
    <citation type="submission" date="2019-02" db="EMBL/GenBank/DDBJ databases">
        <title>Genome sequence of the sea-ice species Brumimicrobium glaciale.</title>
        <authorList>
            <person name="Bowman J.P."/>
        </authorList>
    </citation>
    <scope>NUCLEOTIDE SEQUENCE [LARGE SCALE GENOMIC DNA]</scope>
    <source>
        <strain evidence="2 3">IC156</strain>
    </source>
</reference>
<protein>
    <submittedName>
        <fullName evidence="2">Uncharacterized protein</fullName>
    </submittedName>
</protein>
<feature type="transmembrane region" description="Helical" evidence="1">
    <location>
        <begin position="46"/>
        <end position="65"/>
    </location>
</feature>
<keyword evidence="1" id="KW-1133">Transmembrane helix</keyword>
<dbReference type="Proteomes" id="UP000293952">
    <property type="component" value="Unassembled WGS sequence"/>
</dbReference>
<accession>A0A4Q4KP96</accession>
<gene>
    <name evidence="2" type="ORF">ERX46_05445</name>
</gene>
<dbReference type="EMBL" id="SETE01000002">
    <property type="protein sequence ID" value="RYM34820.1"/>
    <property type="molecule type" value="Genomic_DNA"/>
</dbReference>
<keyword evidence="1" id="KW-0812">Transmembrane</keyword>
<dbReference type="AlphaFoldDB" id="A0A4Q4KP96"/>